<protein>
    <submittedName>
        <fullName evidence="4">TetR family transcriptional regulator</fullName>
    </submittedName>
</protein>
<evidence type="ECO:0000313" key="5">
    <source>
        <dbReference type="Proteomes" id="UP000428260"/>
    </source>
</evidence>
<evidence type="ECO:0000313" key="4">
    <source>
        <dbReference type="EMBL" id="QGY45866.1"/>
    </source>
</evidence>
<dbReference type="Pfam" id="PF00440">
    <property type="entry name" value="TetR_N"/>
    <property type="match status" value="1"/>
</dbReference>
<keyword evidence="5" id="KW-1185">Reference proteome</keyword>
<dbReference type="Gene3D" id="1.10.10.60">
    <property type="entry name" value="Homeodomain-like"/>
    <property type="match status" value="1"/>
</dbReference>
<name>A0A6I6JS88_9BACT</name>
<sequence length="191" mass="22576">MAKPEIKSIIISAATQYFSKFGFYKTTMDEIAKHIHKAKGVLYYHYNSKEELFNEVLKQELSTVKSELQKVVNSDEDALTVLNNYFFKRLELLHESVNYHETLKADFFEKYHFVEEVREDFTTFERNNFYQMLKKGEDEGVLHFNNIDSTVNILLMLVNSMEVPLFLQNKYSEYIHTIKELAEFLVKGLKS</sequence>
<feature type="DNA-binding region" description="H-T-H motif" evidence="2">
    <location>
        <begin position="27"/>
        <end position="46"/>
    </location>
</feature>
<dbReference type="Proteomes" id="UP000428260">
    <property type="component" value="Chromosome"/>
</dbReference>
<dbReference type="GO" id="GO:0003677">
    <property type="term" value="F:DNA binding"/>
    <property type="evidence" value="ECO:0007669"/>
    <property type="project" value="UniProtKB-UniRule"/>
</dbReference>
<dbReference type="PRINTS" id="PR00455">
    <property type="entry name" value="HTHTETR"/>
</dbReference>
<dbReference type="RefSeq" id="WP_158869005.1">
    <property type="nucleotide sequence ID" value="NZ_CP046401.1"/>
</dbReference>
<keyword evidence="1 2" id="KW-0238">DNA-binding</keyword>
<dbReference type="PROSITE" id="PS50977">
    <property type="entry name" value="HTH_TETR_2"/>
    <property type="match status" value="1"/>
</dbReference>
<dbReference type="InterPro" id="IPR009057">
    <property type="entry name" value="Homeodomain-like_sf"/>
</dbReference>
<organism evidence="4 5">
    <name type="scientific">Maribellus comscasis</name>
    <dbReference type="NCBI Taxonomy" id="2681766"/>
    <lineage>
        <taxon>Bacteria</taxon>
        <taxon>Pseudomonadati</taxon>
        <taxon>Bacteroidota</taxon>
        <taxon>Bacteroidia</taxon>
        <taxon>Marinilabiliales</taxon>
        <taxon>Prolixibacteraceae</taxon>
        <taxon>Maribellus</taxon>
    </lineage>
</organism>
<dbReference type="PANTHER" id="PTHR30328:SF54">
    <property type="entry name" value="HTH-TYPE TRANSCRIPTIONAL REPRESSOR SCO4008"/>
    <property type="match status" value="1"/>
</dbReference>
<dbReference type="KEGG" id="mcos:GM418_19965"/>
<reference evidence="4 5" key="1">
    <citation type="submission" date="2019-11" db="EMBL/GenBank/DDBJ databases">
        <authorList>
            <person name="Zheng R.K."/>
            <person name="Sun C.M."/>
        </authorList>
    </citation>
    <scope>NUCLEOTIDE SEQUENCE [LARGE SCALE GENOMIC DNA]</scope>
    <source>
        <strain evidence="4 5">WC007</strain>
    </source>
</reference>
<dbReference type="Gene3D" id="1.10.357.10">
    <property type="entry name" value="Tetracycline Repressor, domain 2"/>
    <property type="match status" value="1"/>
</dbReference>
<accession>A0A6I6JS88</accession>
<evidence type="ECO:0000256" key="1">
    <source>
        <dbReference type="ARBA" id="ARBA00023125"/>
    </source>
</evidence>
<dbReference type="SUPFAM" id="SSF46689">
    <property type="entry name" value="Homeodomain-like"/>
    <property type="match status" value="1"/>
</dbReference>
<dbReference type="InterPro" id="IPR001647">
    <property type="entry name" value="HTH_TetR"/>
</dbReference>
<dbReference type="PANTHER" id="PTHR30328">
    <property type="entry name" value="TRANSCRIPTIONAL REPRESSOR"/>
    <property type="match status" value="1"/>
</dbReference>
<dbReference type="AlphaFoldDB" id="A0A6I6JS88"/>
<dbReference type="InterPro" id="IPR050109">
    <property type="entry name" value="HTH-type_TetR-like_transc_reg"/>
</dbReference>
<dbReference type="EMBL" id="CP046401">
    <property type="protein sequence ID" value="QGY45866.1"/>
    <property type="molecule type" value="Genomic_DNA"/>
</dbReference>
<evidence type="ECO:0000259" key="3">
    <source>
        <dbReference type="PROSITE" id="PS50977"/>
    </source>
</evidence>
<proteinExistence type="predicted"/>
<gene>
    <name evidence="4" type="ORF">GM418_19965</name>
</gene>
<feature type="domain" description="HTH tetR-type" evidence="3">
    <location>
        <begin position="4"/>
        <end position="64"/>
    </location>
</feature>
<evidence type="ECO:0000256" key="2">
    <source>
        <dbReference type="PROSITE-ProRule" id="PRU00335"/>
    </source>
</evidence>